<dbReference type="EMBL" id="CM039436">
    <property type="protein sequence ID" value="KAI4313592.1"/>
    <property type="molecule type" value="Genomic_DNA"/>
</dbReference>
<keyword evidence="2" id="KW-1185">Reference proteome</keyword>
<proteinExistence type="predicted"/>
<accession>A0ACB9LQ52</accession>
<name>A0ACB9LQ52_BAUVA</name>
<evidence type="ECO:0000313" key="1">
    <source>
        <dbReference type="EMBL" id="KAI4313592.1"/>
    </source>
</evidence>
<organism evidence="1 2">
    <name type="scientific">Bauhinia variegata</name>
    <name type="common">Purple orchid tree</name>
    <name type="synonym">Phanera variegata</name>
    <dbReference type="NCBI Taxonomy" id="167791"/>
    <lineage>
        <taxon>Eukaryota</taxon>
        <taxon>Viridiplantae</taxon>
        <taxon>Streptophyta</taxon>
        <taxon>Embryophyta</taxon>
        <taxon>Tracheophyta</taxon>
        <taxon>Spermatophyta</taxon>
        <taxon>Magnoliopsida</taxon>
        <taxon>eudicotyledons</taxon>
        <taxon>Gunneridae</taxon>
        <taxon>Pentapetalae</taxon>
        <taxon>rosids</taxon>
        <taxon>fabids</taxon>
        <taxon>Fabales</taxon>
        <taxon>Fabaceae</taxon>
        <taxon>Cercidoideae</taxon>
        <taxon>Cercideae</taxon>
        <taxon>Bauhiniinae</taxon>
        <taxon>Bauhinia</taxon>
    </lineage>
</organism>
<protein>
    <submittedName>
        <fullName evidence="1">Uncharacterized protein</fullName>
    </submittedName>
</protein>
<dbReference type="Proteomes" id="UP000828941">
    <property type="component" value="Chromosome 11"/>
</dbReference>
<reference evidence="1 2" key="1">
    <citation type="journal article" date="2022" name="DNA Res.">
        <title>Chromosomal-level genome assembly of the orchid tree Bauhinia variegata (Leguminosae; Cercidoideae) supports the allotetraploid origin hypothesis of Bauhinia.</title>
        <authorList>
            <person name="Zhong Y."/>
            <person name="Chen Y."/>
            <person name="Zheng D."/>
            <person name="Pang J."/>
            <person name="Liu Y."/>
            <person name="Luo S."/>
            <person name="Meng S."/>
            <person name="Qian L."/>
            <person name="Wei D."/>
            <person name="Dai S."/>
            <person name="Zhou R."/>
        </authorList>
    </citation>
    <scope>NUCLEOTIDE SEQUENCE [LARGE SCALE GENOMIC DNA]</scope>
    <source>
        <strain evidence="1">BV-YZ2020</strain>
    </source>
</reference>
<sequence>MSLAAAGSLFKVVEIQGRGRGLVASCPIRAGQVVLKDSPVLLYSALPLIPQSSPSSSSTPASCFCDHCFRILLPSSSTVSCPSCQHCRFCSPKCLSIALNSSHSSWVCQALSHLRVNPVLLQQPLERQLQARFLISAYNLAQVSPSDFQILLSVQGSPDAATAEAAQFLHPLISSLCPPPINPQNGFSIELIAALLAKDKLNAFGLMQPFSEDDEQRSVRAYGIYPHASLFNHDCLPNACRFDYVDTSAPDDNHNTDIIIRMIHDVPEGREICLSYFPVNENYSSRQKRLSEDYGFTCSCDRCNVEANWSDNDNVEDDAEDEDEAMDEDQDESLAASDTENIPPEENSDFPHAYFFLRYMCDRKNCWGTLAPLPPNADTPSTVMECNVCSNLKNDDGFGVIEGQDGVSMED</sequence>
<gene>
    <name evidence="1" type="ORF">L6164_026556</name>
</gene>
<comment type="caution">
    <text evidence="1">The sequence shown here is derived from an EMBL/GenBank/DDBJ whole genome shotgun (WGS) entry which is preliminary data.</text>
</comment>
<evidence type="ECO:0000313" key="2">
    <source>
        <dbReference type="Proteomes" id="UP000828941"/>
    </source>
</evidence>